<evidence type="ECO:0000313" key="4">
    <source>
        <dbReference type="EMBL" id="RFU70299.1"/>
    </source>
</evidence>
<dbReference type="PANTHER" id="PTHR32022:SF10">
    <property type="entry name" value="D-GLUTAMATE CYCLASE, MITOCHONDRIAL"/>
    <property type="match status" value="1"/>
</dbReference>
<evidence type="ECO:0000256" key="1">
    <source>
        <dbReference type="ARBA" id="ARBA00007896"/>
    </source>
</evidence>
<accession>A0A372LQ14</accession>
<proteinExistence type="inferred from homology"/>
<dbReference type="GO" id="GO:0016829">
    <property type="term" value="F:lyase activity"/>
    <property type="evidence" value="ECO:0007669"/>
    <property type="project" value="UniProtKB-KW"/>
</dbReference>
<comment type="caution">
    <text evidence="4">The sequence shown here is derived from an EMBL/GenBank/DDBJ whole genome shotgun (WGS) entry which is preliminary data.</text>
</comment>
<name>A0A372LQ14_9BACI</name>
<dbReference type="OrthoDB" id="149585at2"/>
<dbReference type="NCBIfam" id="NF003969">
    <property type="entry name" value="PRK05463.1"/>
    <property type="match status" value="1"/>
</dbReference>
<dbReference type="Pfam" id="PF07286">
    <property type="entry name" value="D-Glu_cyclase"/>
    <property type="match status" value="1"/>
</dbReference>
<keyword evidence="5" id="KW-1185">Reference proteome</keyword>
<evidence type="ECO:0000313" key="5">
    <source>
        <dbReference type="Proteomes" id="UP000264541"/>
    </source>
</evidence>
<keyword evidence="2 3" id="KW-0456">Lyase</keyword>
<dbReference type="Proteomes" id="UP000264541">
    <property type="component" value="Unassembled WGS sequence"/>
</dbReference>
<dbReference type="Gene3D" id="3.30.2040.10">
    <property type="entry name" value="PSTPO5379-like domain"/>
    <property type="match status" value="1"/>
</dbReference>
<evidence type="ECO:0000256" key="2">
    <source>
        <dbReference type="ARBA" id="ARBA00023239"/>
    </source>
</evidence>
<dbReference type="AlphaFoldDB" id="A0A372LQ14"/>
<dbReference type="Gene3D" id="3.40.1640.10">
    <property type="entry name" value="PSTPO5379-like"/>
    <property type="match status" value="1"/>
</dbReference>
<comment type="similarity">
    <text evidence="1 3">Belongs to the D-glutamate cyclase family.</text>
</comment>
<dbReference type="PANTHER" id="PTHR32022">
    <property type="entry name" value="D-GLUTAMATE CYCLASE, MITOCHONDRIAL"/>
    <property type="match status" value="1"/>
</dbReference>
<dbReference type="FunFam" id="3.30.2040.10:FF:000001">
    <property type="entry name" value="D-glutamate cyclase, mitochondrial"/>
    <property type="match status" value="1"/>
</dbReference>
<dbReference type="EC" id="4.2.1.-" evidence="3"/>
<dbReference type="EMBL" id="QVTE01000016">
    <property type="protein sequence ID" value="RFU70299.1"/>
    <property type="molecule type" value="Genomic_DNA"/>
</dbReference>
<dbReference type="SUPFAM" id="SSF160920">
    <property type="entry name" value="PSTPO5379-like"/>
    <property type="match status" value="1"/>
</dbReference>
<protein>
    <recommendedName>
        <fullName evidence="3">Putative hydro-lyase D0469_06785</fullName>
        <ecNumber evidence="3">4.2.1.-</ecNumber>
    </recommendedName>
</protein>
<dbReference type="PIRSF" id="PIRSF029755">
    <property type="entry name" value="UCP029755"/>
    <property type="match status" value="1"/>
</dbReference>
<gene>
    <name evidence="4" type="ORF">D0469_06785</name>
</gene>
<reference evidence="4 5" key="1">
    <citation type="submission" date="2018-08" db="EMBL/GenBank/DDBJ databases">
        <title>Bacillus chawlae sp. nov., Bacillus glennii sp. nov., and Bacillus saganii sp. nov. Isolated from the Vehicle Assembly Building at Kennedy Space Center where the Viking Spacecraft were Assembled.</title>
        <authorList>
            <person name="Seuylemezian A."/>
            <person name="Vaishampayan P."/>
        </authorList>
    </citation>
    <scope>NUCLEOTIDE SEQUENCE [LARGE SCALE GENOMIC DNA]</scope>
    <source>
        <strain evidence="4 5">V47-23a</strain>
    </source>
</reference>
<sequence length="265" mass="29396">MFNMNFANLSPLEARSLIREDKMTRPTAGVASGFVQANLVILKKDLAFEFLLFCQRNPKPCPILDVTEIGSPIPKLVAPNADIRTDIGKYCIYREGILVGEVSDIINYWEEDMVAFLIGCSYTFESALLKNGIPLRHHELDSNVSVYKTNIACIPAGRFAGPTVVSMRPVPNKHLVRAVQVTTNFPSTHGAPIHIGSPEHIGIKDINKPDFGDILPIREDETPVFWACGVTPQAVAMQMKPEIMITHSTGYMFITDVNEEQLTIL</sequence>
<dbReference type="HAMAP" id="MF_01830">
    <property type="entry name" value="Hydro_lyase"/>
    <property type="match status" value="1"/>
</dbReference>
<dbReference type="InterPro" id="IPR009906">
    <property type="entry name" value="D-Glu_cyclase"/>
</dbReference>
<dbReference type="InterPro" id="IPR016938">
    <property type="entry name" value="UPF0317"/>
</dbReference>
<organism evidence="4 5">
    <name type="scientific">Peribacillus saganii</name>
    <dbReference type="NCBI Taxonomy" id="2303992"/>
    <lineage>
        <taxon>Bacteria</taxon>
        <taxon>Bacillati</taxon>
        <taxon>Bacillota</taxon>
        <taxon>Bacilli</taxon>
        <taxon>Bacillales</taxon>
        <taxon>Bacillaceae</taxon>
        <taxon>Peribacillus</taxon>
    </lineage>
</organism>
<evidence type="ECO:0000256" key="3">
    <source>
        <dbReference type="HAMAP-Rule" id="MF_01830"/>
    </source>
</evidence>
<dbReference type="InterPro" id="IPR038021">
    <property type="entry name" value="Putative_hydro-lyase"/>
</dbReference>